<proteinExistence type="predicted"/>
<sequence length="59" mass="6861">MEISYTTILLFALAGIIVFSLMIGWRKKPSLKPNLAQRRHETEAEILEDQDMTPEKEEK</sequence>
<dbReference type="EMBL" id="JANPWE010000001">
    <property type="protein sequence ID" value="MCR6544471.1"/>
    <property type="molecule type" value="Genomic_DNA"/>
</dbReference>
<dbReference type="RefSeq" id="WP_089609942.1">
    <property type="nucleotide sequence ID" value="NZ_CP022121.1"/>
</dbReference>
<reference evidence="3 4" key="1">
    <citation type="submission" date="2022-08" db="EMBL/GenBank/DDBJ databases">
        <title>Proteogenomics of the novel Dehalobacterium formicoaceticum strain EZ94 highlights a key role of methyltransferases during anaerobic dichloromethane degradation.</title>
        <authorList>
            <person name="Wasmund K."/>
        </authorList>
    </citation>
    <scope>NUCLEOTIDE SEQUENCE [LARGE SCALE GENOMIC DNA]</scope>
    <source>
        <strain evidence="3 4">EZ94</strain>
    </source>
</reference>
<organism evidence="3 4">
    <name type="scientific">Dehalobacterium formicoaceticum</name>
    <dbReference type="NCBI Taxonomy" id="51515"/>
    <lineage>
        <taxon>Bacteria</taxon>
        <taxon>Bacillati</taxon>
        <taxon>Bacillota</taxon>
        <taxon>Clostridia</taxon>
        <taxon>Eubacteriales</taxon>
        <taxon>Peptococcaceae</taxon>
        <taxon>Dehalobacterium</taxon>
    </lineage>
</organism>
<evidence type="ECO:0000313" key="3">
    <source>
        <dbReference type="EMBL" id="MCR6544471.1"/>
    </source>
</evidence>
<dbReference type="Proteomes" id="UP001524944">
    <property type="component" value="Unassembled WGS sequence"/>
</dbReference>
<keyword evidence="2" id="KW-0472">Membrane</keyword>
<feature type="region of interest" description="Disordered" evidence="1">
    <location>
        <begin position="37"/>
        <end position="59"/>
    </location>
</feature>
<name>A0ABT1Y1V8_9FIRM</name>
<keyword evidence="2" id="KW-1133">Transmembrane helix</keyword>
<evidence type="ECO:0000313" key="4">
    <source>
        <dbReference type="Proteomes" id="UP001524944"/>
    </source>
</evidence>
<keyword evidence="4" id="KW-1185">Reference proteome</keyword>
<comment type="caution">
    <text evidence="3">The sequence shown here is derived from an EMBL/GenBank/DDBJ whole genome shotgun (WGS) entry which is preliminary data.</text>
</comment>
<accession>A0ABT1Y1V8</accession>
<evidence type="ECO:0000256" key="2">
    <source>
        <dbReference type="SAM" id="Phobius"/>
    </source>
</evidence>
<gene>
    <name evidence="3" type="ORF">NVS47_02910</name>
</gene>
<feature type="transmembrane region" description="Helical" evidence="2">
    <location>
        <begin position="6"/>
        <end position="25"/>
    </location>
</feature>
<protein>
    <submittedName>
        <fullName evidence="3">Uncharacterized protein</fullName>
    </submittedName>
</protein>
<evidence type="ECO:0000256" key="1">
    <source>
        <dbReference type="SAM" id="MobiDB-lite"/>
    </source>
</evidence>
<keyword evidence="2" id="KW-0812">Transmembrane</keyword>